<dbReference type="SMART" id="SM00054">
    <property type="entry name" value="EFh"/>
    <property type="match status" value="2"/>
</dbReference>
<keyword evidence="2" id="KW-0106">Calcium</keyword>
<organism evidence="4 5">
    <name type="scientific">Cichlidogyrus casuarinus</name>
    <dbReference type="NCBI Taxonomy" id="1844966"/>
    <lineage>
        <taxon>Eukaryota</taxon>
        <taxon>Metazoa</taxon>
        <taxon>Spiralia</taxon>
        <taxon>Lophotrochozoa</taxon>
        <taxon>Platyhelminthes</taxon>
        <taxon>Monogenea</taxon>
        <taxon>Monopisthocotylea</taxon>
        <taxon>Dactylogyridea</taxon>
        <taxon>Ancyrocephalidae</taxon>
        <taxon>Cichlidogyrus</taxon>
    </lineage>
</organism>
<evidence type="ECO:0000313" key="4">
    <source>
        <dbReference type="EMBL" id="KAL3319003.1"/>
    </source>
</evidence>
<name>A0ABD2QHV8_9PLAT</name>
<dbReference type="Pfam" id="PF13499">
    <property type="entry name" value="EF-hand_7"/>
    <property type="match status" value="1"/>
</dbReference>
<reference evidence="4 5" key="1">
    <citation type="submission" date="2024-11" db="EMBL/GenBank/DDBJ databases">
        <title>Adaptive evolution of stress response genes in parasites aligns with host niche diversity.</title>
        <authorList>
            <person name="Hahn C."/>
            <person name="Resl P."/>
        </authorList>
    </citation>
    <scope>NUCLEOTIDE SEQUENCE [LARGE SCALE GENOMIC DNA]</scope>
    <source>
        <strain evidence="4">EGGRZ-B1_66</strain>
        <tissue evidence="4">Body</tissue>
    </source>
</reference>
<dbReference type="InterPro" id="IPR002048">
    <property type="entry name" value="EF_hand_dom"/>
</dbReference>
<dbReference type="Gene3D" id="1.10.238.10">
    <property type="entry name" value="EF-hand"/>
    <property type="match status" value="2"/>
</dbReference>
<accession>A0ABD2QHV8</accession>
<evidence type="ECO:0000256" key="1">
    <source>
        <dbReference type="ARBA" id="ARBA00022737"/>
    </source>
</evidence>
<dbReference type="InterPro" id="IPR050230">
    <property type="entry name" value="CALM/Myosin/TropC-like"/>
</dbReference>
<proteinExistence type="predicted"/>
<feature type="domain" description="EF-hand" evidence="3">
    <location>
        <begin position="82"/>
        <end position="117"/>
    </location>
</feature>
<keyword evidence="1" id="KW-0677">Repeat</keyword>
<gene>
    <name evidence="4" type="primary">MYL1</name>
    <name evidence="4" type="ORF">Ciccas_002326</name>
</gene>
<evidence type="ECO:0000313" key="5">
    <source>
        <dbReference type="Proteomes" id="UP001626550"/>
    </source>
</evidence>
<sequence>MIQNVFNVFDNRGDGMIEAKYIGEIVRALGLTPTESEIRKCGFQTDPSLFPVSVFFICADSRINFETFIPIYQTLSKDQKTLREDEFIEGFRVFDKDANGFITAAELRHLLTALGEGLRDDQVDELLAGLENGQGLVSYDSFVKRIMN</sequence>
<dbReference type="PROSITE" id="PS00018">
    <property type="entry name" value="EF_HAND_1"/>
    <property type="match status" value="1"/>
</dbReference>
<dbReference type="PANTHER" id="PTHR23048">
    <property type="entry name" value="MYOSIN LIGHT CHAIN 1, 3"/>
    <property type="match status" value="1"/>
</dbReference>
<protein>
    <submittedName>
        <fullName evidence="4">Myosin, light chain 1, alkali</fullName>
    </submittedName>
</protein>
<dbReference type="InterPro" id="IPR018247">
    <property type="entry name" value="EF_Hand_1_Ca_BS"/>
</dbReference>
<evidence type="ECO:0000259" key="3">
    <source>
        <dbReference type="PROSITE" id="PS50222"/>
    </source>
</evidence>
<comment type="caution">
    <text evidence="4">The sequence shown here is derived from an EMBL/GenBank/DDBJ whole genome shotgun (WGS) entry which is preliminary data.</text>
</comment>
<dbReference type="SUPFAM" id="SSF47473">
    <property type="entry name" value="EF-hand"/>
    <property type="match status" value="1"/>
</dbReference>
<dbReference type="PANTHER" id="PTHR23048:SF49">
    <property type="entry name" value="FI08416P-RELATED"/>
    <property type="match status" value="1"/>
</dbReference>
<feature type="domain" description="EF-hand" evidence="3">
    <location>
        <begin position="1"/>
        <end position="32"/>
    </location>
</feature>
<dbReference type="InterPro" id="IPR011992">
    <property type="entry name" value="EF-hand-dom_pair"/>
</dbReference>
<evidence type="ECO:0000256" key="2">
    <source>
        <dbReference type="ARBA" id="ARBA00022837"/>
    </source>
</evidence>
<dbReference type="CDD" id="cd00051">
    <property type="entry name" value="EFh"/>
    <property type="match status" value="1"/>
</dbReference>
<dbReference type="Proteomes" id="UP001626550">
    <property type="component" value="Unassembled WGS sequence"/>
</dbReference>
<dbReference type="EMBL" id="JBJKFK010000180">
    <property type="protein sequence ID" value="KAL3319003.1"/>
    <property type="molecule type" value="Genomic_DNA"/>
</dbReference>
<dbReference type="AlphaFoldDB" id="A0ABD2QHV8"/>
<keyword evidence="5" id="KW-1185">Reference proteome</keyword>
<dbReference type="FunFam" id="1.10.238.10:FF:000003">
    <property type="entry name" value="Calmodulin A"/>
    <property type="match status" value="1"/>
</dbReference>
<dbReference type="PROSITE" id="PS50222">
    <property type="entry name" value="EF_HAND_2"/>
    <property type="match status" value="2"/>
</dbReference>